<comment type="similarity">
    <text evidence="1">Belongs to the asparaginase 1 family.</text>
</comment>
<evidence type="ECO:0000259" key="7">
    <source>
        <dbReference type="Pfam" id="PF00710"/>
    </source>
</evidence>
<dbReference type="GO" id="GO:0006528">
    <property type="term" value="P:asparagine metabolic process"/>
    <property type="evidence" value="ECO:0007669"/>
    <property type="project" value="InterPro"/>
</dbReference>
<dbReference type="PROSITE" id="PS00917">
    <property type="entry name" value="ASN_GLN_ASE_2"/>
    <property type="match status" value="1"/>
</dbReference>
<evidence type="ECO:0000256" key="6">
    <source>
        <dbReference type="SAM" id="MobiDB-lite"/>
    </source>
</evidence>
<keyword evidence="2" id="KW-0378">Hydrolase</keyword>
<dbReference type="PANTHER" id="PTHR11707">
    <property type="entry name" value="L-ASPARAGINASE"/>
    <property type="match status" value="1"/>
</dbReference>
<feature type="binding site" evidence="4">
    <location>
        <begin position="130"/>
        <end position="131"/>
    </location>
    <ligand>
        <name>substrate</name>
    </ligand>
</feature>
<dbReference type="RefSeq" id="WP_017824759.1">
    <property type="nucleotide sequence ID" value="NZ_KB403092.1"/>
</dbReference>
<dbReference type="Pfam" id="PF17763">
    <property type="entry name" value="Asparaginase_C"/>
    <property type="match status" value="1"/>
</dbReference>
<dbReference type="Proteomes" id="UP000019754">
    <property type="component" value="Unassembled WGS sequence"/>
</dbReference>
<dbReference type="InterPro" id="IPR004550">
    <property type="entry name" value="AsnASE_II"/>
</dbReference>
<dbReference type="PANTHER" id="PTHR11707:SF28">
    <property type="entry name" value="60 KDA LYSOPHOSPHOLIPASE"/>
    <property type="match status" value="1"/>
</dbReference>
<dbReference type="HOGENOM" id="CLU_019134_1_0_11"/>
<evidence type="ECO:0000256" key="2">
    <source>
        <dbReference type="ARBA" id="ARBA00022801"/>
    </source>
</evidence>
<feature type="active site" evidence="5">
    <location>
        <position position="130"/>
    </location>
</feature>
<dbReference type="PRINTS" id="PR00139">
    <property type="entry name" value="ASNGLNASE"/>
</dbReference>
<dbReference type="EMBL" id="AORC01000013">
    <property type="protein sequence ID" value="EYT48659.1"/>
    <property type="molecule type" value="Genomic_DNA"/>
</dbReference>
<dbReference type="SUPFAM" id="SSF53774">
    <property type="entry name" value="Glutaminase/Asparaginase"/>
    <property type="match status" value="1"/>
</dbReference>
<feature type="compositionally biased region" description="Low complexity" evidence="6">
    <location>
        <begin position="1"/>
        <end position="15"/>
    </location>
</feature>
<dbReference type="STRING" id="1249481.D641_0110615"/>
<feature type="domain" description="Asparaginase/glutaminase C-terminal" evidence="8">
    <location>
        <begin position="251"/>
        <end position="360"/>
    </location>
</feature>
<feature type="region of interest" description="Disordered" evidence="6">
    <location>
        <begin position="1"/>
        <end position="36"/>
    </location>
</feature>
<feature type="active site" description="O-isoaspartyl threonine intermediate" evidence="3">
    <location>
        <position position="56"/>
    </location>
</feature>
<evidence type="ECO:0000256" key="4">
    <source>
        <dbReference type="PIRSR" id="PIRSR001220-2"/>
    </source>
</evidence>
<organism evidence="9 10">
    <name type="scientific">Brachybacterium muris UCD-AY4</name>
    <dbReference type="NCBI Taxonomy" id="1249481"/>
    <lineage>
        <taxon>Bacteria</taxon>
        <taxon>Bacillati</taxon>
        <taxon>Actinomycetota</taxon>
        <taxon>Actinomycetes</taxon>
        <taxon>Micrococcales</taxon>
        <taxon>Dermabacteraceae</taxon>
        <taxon>Brachybacterium</taxon>
    </lineage>
</organism>
<evidence type="ECO:0000313" key="10">
    <source>
        <dbReference type="Proteomes" id="UP000019754"/>
    </source>
</evidence>
<dbReference type="InterPro" id="IPR027473">
    <property type="entry name" value="L-asparaginase_C"/>
</dbReference>
<evidence type="ECO:0000259" key="8">
    <source>
        <dbReference type="Pfam" id="PF17763"/>
    </source>
</evidence>
<dbReference type="PROSITE" id="PS51732">
    <property type="entry name" value="ASN_GLN_ASE_3"/>
    <property type="match status" value="1"/>
</dbReference>
<evidence type="ECO:0000256" key="5">
    <source>
        <dbReference type="PROSITE-ProRule" id="PRU10100"/>
    </source>
</evidence>
<dbReference type="PIRSF" id="PIRSF001220">
    <property type="entry name" value="L-ASNase_gatD"/>
    <property type="match status" value="1"/>
</dbReference>
<dbReference type="InterPro" id="IPR027475">
    <property type="entry name" value="Asparaginase/glutaminase_AS2"/>
</dbReference>
<proteinExistence type="inferred from homology"/>
<feature type="binding site" evidence="4">
    <location>
        <position position="98"/>
    </location>
    <ligand>
        <name>substrate</name>
    </ligand>
</feature>
<dbReference type="InterPro" id="IPR040919">
    <property type="entry name" value="Asparaginase_C"/>
</dbReference>
<dbReference type="InterPro" id="IPR027474">
    <property type="entry name" value="L-asparaginase_N"/>
</dbReference>
<dbReference type="InterPro" id="IPR006034">
    <property type="entry name" value="Asparaginase/glutaminase-like"/>
</dbReference>
<reference evidence="9 10" key="1">
    <citation type="journal article" date="2013" name="Genome Announc.">
        <title>Draft genome sequence of an Actinobacterium, Brachybacterium muris strain UCD-AY4.</title>
        <authorList>
            <person name="Lo J.R."/>
            <person name="Lang J.M."/>
            <person name="Darling A.E."/>
            <person name="Eisen J.A."/>
            <person name="Coil D.A."/>
        </authorList>
    </citation>
    <scope>NUCLEOTIDE SEQUENCE [LARGE SCALE GENOMIC DNA]</scope>
    <source>
        <strain evidence="9 10">UCD-AY4</strain>
    </source>
</reference>
<sequence length="393" mass="39774">MTTQQPDQATPTDPASELAATGTAAPGQASAAGEQDGITVPAAPRARVAMLSLGGTIFMTQDLTGLRATPDASIGADLSRTLIDGVAVTHTEVANVGSPSVTAAHLRDVLELARRAVDDGAAGVVLTHGTDTLEESAFLLNRYWDREAPLVLTGAMRPANAPGADGPANLRDAVRTAAAPSARGLGVLAVFDALVHLADRVTKTSSRSVDAFASEPSGPMALVDEEDLRLLYQPLERTALIGGELPEHLPRVPVVMSGIGEDLAMLDALAPDAIDGLVIAGAGMGHVSASAVPRVRALVGSGVPVVVATRVATGGTSTRHYDYPGSEVDLIANGAVMAGALPPQKARLLLQVLLAGTSGPASTPGAAGPAGISGTADATVCDRVRAAFEAYAY</sequence>
<dbReference type="Gene3D" id="3.40.50.40">
    <property type="match status" value="1"/>
</dbReference>
<dbReference type="InterPro" id="IPR037152">
    <property type="entry name" value="L-asparaginase_N_sf"/>
</dbReference>
<evidence type="ECO:0000313" key="9">
    <source>
        <dbReference type="EMBL" id="EYT48659.1"/>
    </source>
</evidence>
<dbReference type="AlphaFoldDB" id="A0A022KS99"/>
<dbReference type="PIRSF" id="PIRSF500176">
    <property type="entry name" value="L_ASNase"/>
    <property type="match status" value="1"/>
</dbReference>
<name>A0A022KS99_9MICO</name>
<dbReference type="SFLD" id="SFLDS00057">
    <property type="entry name" value="Glutaminase/Asparaginase"/>
    <property type="match status" value="1"/>
</dbReference>
<protein>
    <submittedName>
        <fullName evidence="9">Asparaginase</fullName>
    </submittedName>
</protein>
<feature type="domain" description="L-asparaginase N-terminal" evidence="7">
    <location>
        <begin position="47"/>
        <end position="234"/>
    </location>
</feature>
<accession>A0A022KS99</accession>
<evidence type="ECO:0000256" key="3">
    <source>
        <dbReference type="PIRSR" id="PIRSR001220-1"/>
    </source>
</evidence>
<dbReference type="InterPro" id="IPR036152">
    <property type="entry name" value="Asp/glu_Ase-like_sf"/>
</dbReference>
<evidence type="ECO:0000256" key="1">
    <source>
        <dbReference type="ARBA" id="ARBA00010518"/>
    </source>
</evidence>
<dbReference type="Gene3D" id="3.40.50.1170">
    <property type="entry name" value="L-asparaginase, N-terminal domain"/>
    <property type="match status" value="1"/>
</dbReference>
<dbReference type="SMART" id="SM00870">
    <property type="entry name" value="Asparaginase"/>
    <property type="match status" value="1"/>
</dbReference>
<keyword evidence="10" id="KW-1185">Reference proteome</keyword>
<dbReference type="GO" id="GO:0004067">
    <property type="term" value="F:asparaginase activity"/>
    <property type="evidence" value="ECO:0007669"/>
    <property type="project" value="UniProtKB-UniRule"/>
</dbReference>
<gene>
    <name evidence="9" type="ORF">D641_0110615</name>
</gene>
<dbReference type="Pfam" id="PF00710">
    <property type="entry name" value="Asparaginase"/>
    <property type="match status" value="1"/>
</dbReference>
<comment type="caution">
    <text evidence="9">The sequence shown here is derived from an EMBL/GenBank/DDBJ whole genome shotgun (WGS) entry which is preliminary data.</text>
</comment>
<dbReference type="CDD" id="cd08964">
    <property type="entry name" value="L-asparaginase_II"/>
    <property type="match status" value="1"/>
</dbReference>